<comment type="similarity">
    <text evidence="1">Belongs to the MEMO1 family.</text>
</comment>
<dbReference type="GO" id="GO:0005634">
    <property type="term" value="C:nucleus"/>
    <property type="evidence" value="ECO:0007669"/>
    <property type="project" value="EnsemblFungi"/>
</dbReference>
<evidence type="ECO:0000313" key="4">
    <source>
        <dbReference type="Proteomes" id="UP000006310"/>
    </source>
</evidence>
<dbReference type="CDD" id="cd07361">
    <property type="entry name" value="MEMO_like"/>
    <property type="match status" value="1"/>
</dbReference>
<dbReference type="eggNOG" id="KOG3086">
    <property type="taxonomic scope" value="Eukaryota"/>
</dbReference>
<dbReference type="AlphaFoldDB" id="J7RSV9"/>
<dbReference type="Proteomes" id="UP000006310">
    <property type="component" value="Chromosome 13"/>
</dbReference>
<dbReference type="KEGG" id="kng:KNAG_0M01400"/>
<dbReference type="HOGENOM" id="CLU_038085_0_1_1"/>
<dbReference type="GeneID" id="34528773"/>
<dbReference type="RefSeq" id="XP_022467237.1">
    <property type="nucleotide sequence ID" value="XM_022610997.1"/>
</dbReference>
<dbReference type="OMA" id="MHLPYIH"/>
<dbReference type="OrthoDB" id="417112at2759"/>
<protein>
    <recommendedName>
        <fullName evidence="5">AmmeMemoRadiSam system protein B</fullName>
    </recommendedName>
</protein>
<evidence type="ECO:0000256" key="1">
    <source>
        <dbReference type="ARBA" id="ARBA00006315"/>
    </source>
</evidence>
<dbReference type="Pfam" id="PF01875">
    <property type="entry name" value="Memo"/>
    <property type="match status" value="1"/>
</dbReference>
<organism evidence="3 4">
    <name type="scientific">Huiozyma naganishii (strain ATCC MYA-139 / BCRC 22969 / CBS 8797 / KCTC 17520 / NBRC 10181 / NCYC 3082 / Yp74L-3)</name>
    <name type="common">Yeast</name>
    <name type="synonym">Kazachstania naganishii</name>
    <dbReference type="NCBI Taxonomy" id="1071383"/>
    <lineage>
        <taxon>Eukaryota</taxon>
        <taxon>Fungi</taxon>
        <taxon>Dikarya</taxon>
        <taxon>Ascomycota</taxon>
        <taxon>Saccharomycotina</taxon>
        <taxon>Saccharomycetes</taxon>
        <taxon>Saccharomycetales</taxon>
        <taxon>Saccharomycetaceae</taxon>
        <taxon>Huiozyma</taxon>
    </lineage>
</organism>
<feature type="region of interest" description="Disordered" evidence="2">
    <location>
        <begin position="1"/>
        <end position="26"/>
    </location>
</feature>
<dbReference type="EMBL" id="HE978326">
    <property type="protein sequence ID" value="CCK72993.1"/>
    <property type="molecule type" value="Genomic_DNA"/>
</dbReference>
<dbReference type="NCBIfam" id="TIGR04336">
    <property type="entry name" value="AmmeMemoSam_B"/>
    <property type="match status" value="1"/>
</dbReference>
<sequence>MSRLEETSRRRATHAGSWYPSDGGQLRDTVFKHRGQGPRAGARVVVAPHAGYKYCSSVLWPAYESLDTSCPGSSHLRVFVLGPSHHAYFKDTFLVSGYSELDTPLGPLPVDTEYCESLVQGGGPFKRMSEAVDLAEHSLEMQYPALRCLLEQRGLSSGARGAQVVPIMVSHASREKYASLAAVLAEQLASQRAIVVVSSDFCHWGRRFEYTGYVGSQEELTTALAEETEVEELTARSKLAHHRLPIWQSVELLDRGAMHVLESNDLDKWTEYLAITGNTVCGRNPLCVLLLALQQHRGGAPHWEWVKYAQSSKVQDITQSSVSYASAYIKLPSV</sequence>
<dbReference type="PANTHER" id="PTHR11060">
    <property type="entry name" value="PROTEIN MEMO1"/>
    <property type="match status" value="1"/>
</dbReference>
<dbReference type="GO" id="GO:0005737">
    <property type="term" value="C:cytoplasm"/>
    <property type="evidence" value="ECO:0007669"/>
    <property type="project" value="EnsemblFungi"/>
</dbReference>
<evidence type="ECO:0000256" key="2">
    <source>
        <dbReference type="SAM" id="MobiDB-lite"/>
    </source>
</evidence>
<dbReference type="STRING" id="1071383.J7RSV9"/>
<dbReference type="HAMAP" id="MF_00055">
    <property type="entry name" value="MEMO1"/>
    <property type="match status" value="1"/>
</dbReference>
<dbReference type="PANTHER" id="PTHR11060:SF0">
    <property type="entry name" value="PROTEIN MEMO1"/>
    <property type="match status" value="1"/>
</dbReference>
<proteinExistence type="inferred from homology"/>
<gene>
    <name evidence="3" type="primary">KNAG0M01400</name>
    <name evidence="3" type="ordered locus">KNAG_0M01400</name>
</gene>
<reference evidence="4" key="2">
    <citation type="submission" date="2012-08" db="EMBL/GenBank/DDBJ databases">
        <title>Genome sequence of Kazachstania naganishii.</title>
        <authorList>
            <person name="Gordon J.L."/>
            <person name="Armisen D."/>
            <person name="Proux-Wera E."/>
            <person name="OhEigeartaigh S.S."/>
            <person name="Byrne K.P."/>
            <person name="Wolfe K.H."/>
        </authorList>
    </citation>
    <scope>NUCLEOTIDE SEQUENCE [LARGE SCALE GENOMIC DNA]</scope>
    <source>
        <strain evidence="4">ATCC MYA-139 / BCRC 22969 / CBS 8797 / CCRC 22969 / KCTC 17520 / NBRC 10181 / NCYC 3082</strain>
    </source>
</reference>
<dbReference type="Gene3D" id="3.40.830.10">
    <property type="entry name" value="LigB-like"/>
    <property type="match status" value="1"/>
</dbReference>
<keyword evidence="4" id="KW-1185">Reference proteome</keyword>
<dbReference type="InterPro" id="IPR002737">
    <property type="entry name" value="MEMO1_fam"/>
</dbReference>
<accession>J7RSV9</accession>
<reference evidence="3 4" key="1">
    <citation type="journal article" date="2011" name="Proc. Natl. Acad. Sci. U.S.A.">
        <title>Evolutionary erosion of yeast sex chromosomes by mating-type switching accidents.</title>
        <authorList>
            <person name="Gordon J.L."/>
            <person name="Armisen D."/>
            <person name="Proux-Wera E."/>
            <person name="Oheigeartaigh S.S."/>
            <person name="Byrne K.P."/>
            <person name="Wolfe K.H."/>
        </authorList>
    </citation>
    <scope>NUCLEOTIDE SEQUENCE [LARGE SCALE GENOMIC DNA]</scope>
    <source>
        <strain evidence="4">ATCC MYA-139 / BCRC 22969 / CBS 8797 / CCRC 22969 / KCTC 17520 / NBRC 10181 / NCYC 3082</strain>
    </source>
</reference>
<evidence type="ECO:0008006" key="5">
    <source>
        <dbReference type="Google" id="ProtNLM"/>
    </source>
</evidence>
<name>J7RSV9_HUIN7</name>
<evidence type="ECO:0000313" key="3">
    <source>
        <dbReference type="EMBL" id="CCK72993.1"/>
    </source>
</evidence>